<name>A0A0C3KB57_9AGAM</name>
<keyword evidence="2" id="KW-1185">Reference proteome</keyword>
<gene>
    <name evidence="1" type="ORF">M407DRAFT_31659</name>
</gene>
<reference evidence="1 2" key="1">
    <citation type="submission" date="2014-04" db="EMBL/GenBank/DDBJ databases">
        <authorList>
            <consortium name="DOE Joint Genome Institute"/>
            <person name="Kuo A."/>
            <person name="Girlanda M."/>
            <person name="Perotto S."/>
            <person name="Kohler A."/>
            <person name="Nagy L.G."/>
            <person name="Floudas D."/>
            <person name="Copeland A."/>
            <person name="Barry K.W."/>
            <person name="Cichocki N."/>
            <person name="Veneault-Fourrey C."/>
            <person name="LaButti K."/>
            <person name="Lindquist E.A."/>
            <person name="Lipzen A."/>
            <person name="Lundell T."/>
            <person name="Morin E."/>
            <person name="Murat C."/>
            <person name="Sun H."/>
            <person name="Tunlid A."/>
            <person name="Henrissat B."/>
            <person name="Grigoriev I.V."/>
            <person name="Hibbett D.S."/>
            <person name="Martin F."/>
            <person name="Nordberg H.P."/>
            <person name="Cantor M.N."/>
            <person name="Hua S.X."/>
        </authorList>
    </citation>
    <scope>NUCLEOTIDE SEQUENCE [LARGE SCALE GENOMIC DNA]</scope>
    <source>
        <strain evidence="1 2">MUT 4182</strain>
    </source>
</reference>
<dbReference type="AlphaFoldDB" id="A0A0C3KB57"/>
<dbReference type="HOGENOM" id="CLU_1887279_0_0_1"/>
<sequence length="113" mass="12931">MPKAVIQRTSKLSSKSINYLQRLCDTHEEGEVAALIKPQYHYPKMNQVYVKHARIDITKCPYATIEYLINNFPKSEVSVNKSNLLIPYTPVTQAISRAYQVLPVDTVIEYDSV</sequence>
<accession>A0A0C3KB57</accession>
<evidence type="ECO:0000313" key="2">
    <source>
        <dbReference type="Proteomes" id="UP000054248"/>
    </source>
</evidence>
<dbReference type="EMBL" id="KN823269">
    <property type="protein sequence ID" value="KIO18678.1"/>
    <property type="molecule type" value="Genomic_DNA"/>
</dbReference>
<reference evidence="2" key="2">
    <citation type="submission" date="2015-01" db="EMBL/GenBank/DDBJ databases">
        <title>Evolutionary Origins and Diversification of the Mycorrhizal Mutualists.</title>
        <authorList>
            <consortium name="DOE Joint Genome Institute"/>
            <consortium name="Mycorrhizal Genomics Consortium"/>
            <person name="Kohler A."/>
            <person name="Kuo A."/>
            <person name="Nagy L.G."/>
            <person name="Floudas D."/>
            <person name="Copeland A."/>
            <person name="Barry K.W."/>
            <person name="Cichocki N."/>
            <person name="Veneault-Fourrey C."/>
            <person name="LaButti K."/>
            <person name="Lindquist E.A."/>
            <person name="Lipzen A."/>
            <person name="Lundell T."/>
            <person name="Morin E."/>
            <person name="Murat C."/>
            <person name="Riley R."/>
            <person name="Ohm R."/>
            <person name="Sun H."/>
            <person name="Tunlid A."/>
            <person name="Henrissat B."/>
            <person name="Grigoriev I.V."/>
            <person name="Hibbett D.S."/>
            <person name="Martin F."/>
        </authorList>
    </citation>
    <scope>NUCLEOTIDE SEQUENCE [LARGE SCALE GENOMIC DNA]</scope>
    <source>
        <strain evidence="2">MUT 4182</strain>
    </source>
</reference>
<dbReference type="Proteomes" id="UP000054248">
    <property type="component" value="Unassembled WGS sequence"/>
</dbReference>
<protein>
    <submittedName>
        <fullName evidence="1">Uncharacterized protein</fullName>
    </submittedName>
</protein>
<proteinExistence type="predicted"/>
<evidence type="ECO:0000313" key="1">
    <source>
        <dbReference type="EMBL" id="KIO18678.1"/>
    </source>
</evidence>
<organism evidence="1 2">
    <name type="scientific">Tulasnella calospora MUT 4182</name>
    <dbReference type="NCBI Taxonomy" id="1051891"/>
    <lineage>
        <taxon>Eukaryota</taxon>
        <taxon>Fungi</taxon>
        <taxon>Dikarya</taxon>
        <taxon>Basidiomycota</taxon>
        <taxon>Agaricomycotina</taxon>
        <taxon>Agaricomycetes</taxon>
        <taxon>Cantharellales</taxon>
        <taxon>Tulasnellaceae</taxon>
        <taxon>Tulasnella</taxon>
    </lineage>
</organism>